<evidence type="ECO:0000313" key="3">
    <source>
        <dbReference type="Proteomes" id="UP000503011"/>
    </source>
</evidence>
<name>A0A6F8YPP3_9ACTN</name>
<feature type="compositionally biased region" description="Basic and acidic residues" evidence="1">
    <location>
        <begin position="193"/>
        <end position="207"/>
    </location>
</feature>
<protein>
    <submittedName>
        <fullName evidence="2">Uncharacterized protein</fullName>
    </submittedName>
</protein>
<sequence>MVVDYERIETVRQLELFTKTETHTMRDRTRRRNFSPAHDEFRDAHERHRAWGLVQRHARKLRRIRHQISDCRTPAPPTSPREDATVDRDTPPPPPPVDADCPTGQDTARITRPPTQDRGPISETSTTQAPGSAHATATPEPAPHLRHRQGPYTAPLHQKARTAADLTNKHLITTDTKKHNGPAPPGENEDVTDPVHRAARDSGNRRL</sequence>
<gene>
    <name evidence="2" type="ORF">Psuf_051810</name>
</gene>
<reference evidence="2 3" key="1">
    <citation type="submission" date="2020-03" db="EMBL/GenBank/DDBJ databases">
        <title>Whole genome shotgun sequence of Phytohabitans suffuscus NBRC 105367.</title>
        <authorList>
            <person name="Komaki H."/>
            <person name="Tamura T."/>
        </authorList>
    </citation>
    <scope>NUCLEOTIDE SEQUENCE [LARGE SCALE GENOMIC DNA]</scope>
    <source>
        <strain evidence="2 3">NBRC 105367</strain>
    </source>
</reference>
<dbReference type="Proteomes" id="UP000503011">
    <property type="component" value="Chromosome"/>
</dbReference>
<dbReference type="EMBL" id="AP022871">
    <property type="protein sequence ID" value="BCB87868.1"/>
    <property type="molecule type" value="Genomic_DNA"/>
</dbReference>
<dbReference type="AlphaFoldDB" id="A0A6F8YPP3"/>
<evidence type="ECO:0000313" key="2">
    <source>
        <dbReference type="EMBL" id="BCB87868.1"/>
    </source>
</evidence>
<feature type="region of interest" description="Disordered" evidence="1">
    <location>
        <begin position="64"/>
        <end position="207"/>
    </location>
</feature>
<organism evidence="2 3">
    <name type="scientific">Phytohabitans suffuscus</name>
    <dbReference type="NCBI Taxonomy" id="624315"/>
    <lineage>
        <taxon>Bacteria</taxon>
        <taxon>Bacillati</taxon>
        <taxon>Actinomycetota</taxon>
        <taxon>Actinomycetes</taxon>
        <taxon>Micromonosporales</taxon>
        <taxon>Micromonosporaceae</taxon>
    </lineage>
</organism>
<accession>A0A6F8YPP3</accession>
<dbReference type="KEGG" id="psuu:Psuf_051810"/>
<proteinExistence type="predicted"/>
<reference evidence="2 3" key="2">
    <citation type="submission" date="2020-03" db="EMBL/GenBank/DDBJ databases">
        <authorList>
            <person name="Ichikawa N."/>
            <person name="Kimura A."/>
            <person name="Kitahashi Y."/>
            <person name="Uohara A."/>
        </authorList>
    </citation>
    <scope>NUCLEOTIDE SEQUENCE [LARGE SCALE GENOMIC DNA]</scope>
    <source>
        <strain evidence="2 3">NBRC 105367</strain>
    </source>
</reference>
<feature type="compositionally biased region" description="Basic and acidic residues" evidence="1">
    <location>
        <begin position="80"/>
        <end position="90"/>
    </location>
</feature>
<evidence type="ECO:0000256" key="1">
    <source>
        <dbReference type="SAM" id="MobiDB-lite"/>
    </source>
</evidence>
<dbReference type="RefSeq" id="WP_173159245.1">
    <property type="nucleotide sequence ID" value="NZ_AP022871.1"/>
</dbReference>
<keyword evidence="3" id="KW-1185">Reference proteome</keyword>